<protein>
    <submittedName>
        <fullName evidence="2">Uncharacterized protein</fullName>
    </submittedName>
</protein>
<accession>A0ABD0JYZ1</accession>
<sequence>SGPGKAALRWRTFPWGDVVRTPSDAISSAVSDSSGANRPQTGCSIAVAAAERRARSSERSELGQSGSNRVTGLANRSPLSSSAVSPELSWVGSRSAHVYNRNLSVIWVRYVSVSARVMQHVPLAGDQFLRRKLTEGETKLNMKS</sequence>
<evidence type="ECO:0000256" key="1">
    <source>
        <dbReference type="SAM" id="MobiDB-lite"/>
    </source>
</evidence>
<comment type="caution">
    <text evidence="2">The sequence shown here is derived from an EMBL/GenBank/DDBJ whole genome shotgun (WGS) entry which is preliminary data.</text>
</comment>
<dbReference type="AlphaFoldDB" id="A0ABD0JYZ1"/>
<gene>
    <name evidence="2" type="ORF">BaRGS_00028931</name>
</gene>
<keyword evidence="3" id="KW-1185">Reference proteome</keyword>
<organism evidence="2 3">
    <name type="scientific">Batillaria attramentaria</name>
    <dbReference type="NCBI Taxonomy" id="370345"/>
    <lineage>
        <taxon>Eukaryota</taxon>
        <taxon>Metazoa</taxon>
        <taxon>Spiralia</taxon>
        <taxon>Lophotrochozoa</taxon>
        <taxon>Mollusca</taxon>
        <taxon>Gastropoda</taxon>
        <taxon>Caenogastropoda</taxon>
        <taxon>Sorbeoconcha</taxon>
        <taxon>Cerithioidea</taxon>
        <taxon>Batillariidae</taxon>
        <taxon>Batillaria</taxon>
    </lineage>
</organism>
<feature type="region of interest" description="Disordered" evidence="1">
    <location>
        <begin position="54"/>
        <end position="88"/>
    </location>
</feature>
<evidence type="ECO:0000313" key="2">
    <source>
        <dbReference type="EMBL" id="KAK7479851.1"/>
    </source>
</evidence>
<dbReference type="Proteomes" id="UP001519460">
    <property type="component" value="Unassembled WGS sequence"/>
</dbReference>
<feature type="non-terminal residue" evidence="2">
    <location>
        <position position="1"/>
    </location>
</feature>
<proteinExistence type="predicted"/>
<feature type="non-terminal residue" evidence="2">
    <location>
        <position position="144"/>
    </location>
</feature>
<evidence type="ECO:0000313" key="3">
    <source>
        <dbReference type="Proteomes" id="UP001519460"/>
    </source>
</evidence>
<name>A0ABD0JYZ1_9CAEN</name>
<reference evidence="2 3" key="1">
    <citation type="journal article" date="2023" name="Sci. Data">
        <title>Genome assembly of the Korean intertidal mud-creeper Batillaria attramentaria.</title>
        <authorList>
            <person name="Patra A.K."/>
            <person name="Ho P.T."/>
            <person name="Jun S."/>
            <person name="Lee S.J."/>
            <person name="Kim Y."/>
            <person name="Won Y.J."/>
        </authorList>
    </citation>
    <scope>NUCLEOTIDE SEQUENCE [LARGE SCALE GENOMIC DNA]</scope>
    <source>
        <strain evidence="2">Wonlab-2016</strain>
    </source>
</reference>
<dbReference type="EMBL" id="JACVVK020000294">
    <property type="protein sequence ID" value="KAK7479851.1"/>
    <property type="molecule type" value="Genomic_DNA"/>
</dbReference>